<keyword evidence="1 3" id="KW-0808">Transferase</keyword>
<comment type="caution">
    <text evidence="3">The sequence shown here is derived from an EMBL/GenBank/DDBJ whole genome shotgun (WGS) entry which is preliminary data.</text>
</comment>
<accession>A0A658QUJ8</accession>
<reference evidence="3 4" key="1">
    <citation type="submission" date="2016-01" db="EMBL/GenBank/DDBJ databases">
        <authorList>
            <person name="Peeters C."/>
        </authorList>
    </citation>
    <scope>NUCLEOTIDE SEQUENCE [LARGE SCALE GENOMIC DNA]</scope>
    <source>
        <strain evidence="3">LMG 29315</strain>
    </source>
</reference>
<dbReference type="Pfam" id="PF00583">
    <property type="entry name" value="Acetyltransf_1"/>
    <property type="match status" value="1"/>
</dbReference>
<dbReference type="PANTHER" id="PTHR13947">
    <property type="entry name" value="GNAT FAMILY N-ACETYLTRANSFERASE"/>
    <property type="match status" value="1"/>
</dbReference>
<dbReference type="EMBL" id="FCNV02000002">
    <property type="protein sequence ID" value="SAL22887.1"/>
    <property type="molecule type" value="Genomic_DNA"/>
</dbReference>
<evidence type="ECO:0000313" key="3">
    <source>
        <dbReference type="EMBL" id="SAL22887.1"/>
    </source>
</evidence>
<name>A0A658QUJ8_9BURK</name>
<gene>
    <name evidence="3" type="ORF">AWB72_01639</name>
</gene>
<dbReference type="SUPFAM" id="SSF55729">
    <property type="entry name" value="Acyl-CoA N-acyltransferases (Nat)"/>
    <property type="match status" value="1"/>
</dbReference>
<evidence type="ECO:0000256" key="1">
    <source>
        <dbReference type="ARBA" id="ARBA00022679"/>
    </source>
</evidence>
<proteinExistence type="predicted"/>
<feature type="domain" description="N-acetyltransferase" evidence="2">
    <location>
        <begin position="18"/>
        <end position="156"/>
    </location>
</feature>
<organism evidence="3 4">
    <name type="scientific">Caballeronia concitans</name>
    <dbReference type="NCBI Taxonomy" id="1777133"/>
    <lineage>
        <taxon>Bacteria</taxon>
        <taxon>Pseudomonadati</taxon>
        <taxon>Pseudomonadota</taxon>
        <taxon>Betaproteobacteria</taxon>
        <taxon>Burkholderiales</taxon>
        <taxon>Burkholderiaceae</taxon>
        <taxon>Caballeronia</taxon>
    </lineage>
</organism>
<dbReference type="Gene3D" id="3.40.630.30">
    <property type="match status" value="1"/>
</dbReference>
<evidence type="ECO:0000259" key="2">
    <source>
        <dbReference type="PROSITE" id="PS51186"/>
    </source>
</evidence>
<dbReference type="RefSeq" id="WP_244285558.1">
    <property type="nucleotide sequence ID" value="NZ_FCNV02000002.1"/>
</dbReference>
<dbReference type="AlphaFoldDB" id="A0A658QUJ8"/>
<sequence length="167" mass="18471">MTPSGTAILVQREDPWSQDARALLDELSAMLAVFSGDSGQTRFCLQDVCSARGAFLVARDELGIALGCGAFRRFDYGVAELKRLYSRPNSCGVGSALLAQLEAEAAAVGYHKLLLETRAVNRRAIAFYERNGFQPTNPFGIYVHQPDARCFEKTIGIKMEQRRMDEC</sequence>
<protein>
    <submittedName>
        <fullName evidence="3">N-acetyltransferase GCN5</fullName>
    </submittedName>
</protein>
<dbReference type="InterPro" id="IPR000182">
    <property type="entry name" value="GNAT_dom"/>
</dbReference>
<evidence type="ECO:0000313" key="4">
    <source>
        <dbReference type="Proteomes" id="UP000198263"/>
    </source>
</evidence>
<dbReference type="GO" id="GO:0008080">
    <property type="term" value="F:N-acetyltransferase activity"/>
    <property type="evidence" value="ECO:0007669"/>
    <property type="project" value="InterPro"/>
</dbReference>
<dbReference type="PANTHER" id="PTHR13947:SF37">
    <property type="entry name" value="LD18367P"/>
    <property type="match status" value="1"/>
</dbReference>
<dbReference type="PROSITE" id="PS51186">
    <property type="entry name" value="GNAT"/>
    <property type="match status" value="1"/>
</dbReference>
<dbReference type="InterPro" id="IPR016181">
    <property type="entry name" value="Acyl_CoA_acyltransferase"/>
</dbReference>
<dbReference type="InterPro" id="IPR050769">
    <property type="entry name" value="NAT_camello-type"/>
</dbReference>
<keyword evidence="4" id="KW-1185">Reference proteome</keyword>
<dbReference type="Proteomes" id="UP000198263">
    <property type="component" value="Unassembled WGS sequence"/>
</dbReference>